<evidence type="ECO:0008006" key="3">
    <source>
        <dbReference type="Google" id="ProtNLM"/>
    </source>
</evidence>
<sequence>MRQALTQSDSGNWRFSLSEGSGPDLVLAFSSVGHDPDQMPSPEFITSGSQGGQRRVLSIADRGRSWGQDPEFAPLLCREVAALNPRGRLLAAGSSMGACLALQAAAILPLTAVLAFGPQWALGPDHPEETRWPLWQSRLRAGAGVRGIWPPPPGVYVTLMHGLQDDLAQARAFPVRAGVDHLLFPGGSHSDLAQGLRSRGLLGGMIEAAMEGDRRRLMRLASSAGGISRRKLWPQPGV</sequence>
<gene>
    <name evidence="1" type="ORF">EP867_08290</name>
</gene>
<comment type="caution">
    <text evidence="1">The sequence shown here is derived from an EMBL/GenBank/DDBJ whole genome shotgun (WGS) entry which is preliminary data.</text>
</comment>
<proteinExistence type="predicted"/>
<dbReference type="OrthoDB" id="7840740at2"/>
<evidence type="ECO:0000313" key="1">
    <source>
        <dbReference type="EMBL" id="RWY41725.1"/>
    </source>
</evidence>
<dbReference type="EMBL" id="SBLC01000009">
    <property type="protein sequence ID" value="RWY41725.1"/>
    <property type="molecule type" value="Genomic_DNA"/>
</dbReference>
<keyword evidence="2" id="KW-1185">Reference proteome</keyword>
<dbReference type="AlphaFoldDB" id="A0A3S3UHS9"/>
<dbReference type="InterPro" id="IPR029058">
    <property type="entry name" value="AB_hydrolase_fold"/>
</dbReference>
<reference evidence="1 2" key="1">
    <citation type="journal article" date="2015" name="Int. J. Syst. Evol. Microbiol.">
        <title>Gemmobacter intermedius sp. nov., isolated from a white stork (Ciconia ciconia).</title>
        <authorList>
            <person name="Kampfer P."/>
            <person name="Jerzak L."/>
            <person name="Wilharm G."/>
            <person name="Golke J."/>
            <person name="Busse H.J."/>
            <person name="Glaeser S.P."/>
        </authorList>
    </citation>
    <scope>NUCLEOTIDE SEQUENCE [LARGE SCALE GENOMIC DNA]</scope>
    <source>
        <strain evidence="1 2">119/4</strain>
    </source>
</reference>
<dbReference type="RefSeq" id="WP_128488064.1">
    <property type="nucleotide sequence ID" value="NZ_JBHLXB010000017.1"/>
</dbReference>
<protein>
    <recommendedName>
        <fullName evidence="3">Alpha/beta hydrolase</fullName>
    </recommendedName>
</protein>
<name>A0A3S3UHS9_9RHOB</name>
<dbReference type="Proteomes" id="UP000287168">
    <property type="component" value="Unassembled WGS sequence"/>
</dbReference>
<dbReference type="Gene3D" id="3.40.50.1820">
    <property type="entry name" value="alpha/beta hydrolase"/>
    <property type="match status" value="1"/>
</dbReference>
<accession>A0A3S3UHS9</accession>
<dbReference type="SUPFAM" id="SSF53474">
    <property type="entry name" value="alpha/beta-Hydrolases"/>
    <property type="match status" value="1"/>
</dbReference>
<organism evidence="1 2">
    <name type="scientific">Falsigemmobacter intermedius</name>
    <dbReference type="NCBI Taxonomy" id="1553448"/>
    <lineage>
        <taxon>Bacteria</taxon>
        <taxon>Pseudomonadati</taxon>
        <taxon>Pseudomonadota</taxon>
        <taxon>Alphaproteobacteria</taxon>
        <taxon>Rhodobacterales</taxon>
        <taxon>Paracoccaceae</taxon>
        <taxon>Falsigemmobacter</taxon>
    </lineage>
</organism>
<evidence type="ECO:0000313" key="2">
    <source>
        <dbReference type="Proteomes" id="UP000287168"/>
    </source>
</evidence>